<dbReference type="InterPro" id="IPR007608">
    <property type="entry name" value="Senescence_reg_S40"/>
</dbReference>
<sequence length="161" mass="17998">MAASKKNPRTKPIPIGSAAPPPNDLSDPHEVGSPPENIFEFDDSEDWTNPSYEAVVPLPNLRKTASLPKKLRPRKLTNNAVRATSRSLPMNIPGRHDHCHHWRGTGDEESEGADCRLPPHEYLARKWGTSHSMLEGIGRTLKGRDLQRVRNAVWKKIGFEG</sequence>
<evidence type="ECO:0000256" key="1">
    <source>
        <dbReference type="ARBA" id="ARBA00034773"/>
    </source>
</evidence>
<evidence type="ECO:0000313" key="6">
    <source>
        <dbReference type="Proteomes" id="UP000233551"/>
    </source>
</evidence>
<evidence type="ECO:0000256" key="2">
    <source>
        <dbReference type="SAM" id="MobiDB-lite"/>
    </source>
</evidence>
<evidence type="ECO:0000313" key="3">
    <source>
        <dbReference type="EMBL" id="OWM82406.1"/>
    </source>
</evidence>
<evidence type="ECO:0008006" key="7">
    <source>
        <dbReference type="Google" id="ProtNLM"/>
    </source>
</evidence>
<dbReference type="STRING" id="22663.A0A218XCG7"/>
<dbReference type="PANTHER" id="PTHR46525:SF2">
    <property type="entry name" value="EMB|CAB72159.1"/>
    <property type="match status" value="1"/>
</dbReference>
<dbReference type="GO" id="GO:0010150">
    <property type="term" value="P:leaf senescence"/>
    <property type="evidence" value="ECO:0007669"/>
    <property type="project" value="UniProtKB-ARBA"/>
</dbReference>
<accession>A0A218XCG7</accession>
<dbReference type="Proteomes" id="UP000233551">
    <property type="component" value="Unassembled WGS sequence"/>
</dbReference>
<dbReference type="Pfam" id="PF04520">
    <property type="entry name" value="Senescence_reg"/>
    <property type="match status" value="1"/>
</dbReference>
<reference evidence="5" key="1">
    <citation type="journal article" date="2017" name="Plant J.">
        <title>The pomegranate (Punica granatum L.) genome and the genomics of punicalagin biosynthesis.</title>
        <authorList>
            <person name="Qin G."/>
            <person name="Xu C."/>
            <person name="Ming R."/>
            <person name="Tang H."/>
            <person name="Guyot R."/>
            <person name="Kramer E.M."/>
            <person name="Hu Y."/>
            <person name="Yi X."/>
            <person name="Qi Y."/>
            <person name="Xu X."/>
            <person name="Gao Z."/>
            <person name="Pan H."/>
            <person name="Jian J."/>
            <person name="Tian Y."/>
            <person name="Yue Z."/>
            <person name="Xu Y."/>
        </authorList>
    </citation>
    <scope>NUCLEOTIDE SEQUENCE [LARGE SCALE GENOMIC DNA]</scope>
    <source>
        <strain evidence="5">cv. Dabenzi</strain>
    </source>
</reference>
<dbReference type="PANTHER" id="PTHR46525">
    <property type="entry name" value="EMB|CAB72159.1"/>
    <property type="match status" value="1"/>
</dbReference>
<comment type="caution">
    <text evidence="3">The sequence shown here is derived from an EMBL/GenBank/DDBJ whole genome shotgun (WGS) entry which is preliminary data.</text>
</comment>
<gene>
    <name evidence="3" type="ORF">CDL15_Pgr001980</name>
    <name evidence="4" type="ORF">CRG98_014474</name>
</gene>
<reference evidence="4 6" key="3">
    <citation type="submission" date="2017-11" db="EMBL/GenBank/DDBJ databases">
        <title>De-novo sequencing of pomegranate (Punica granatum L.) genome.</title>
        <authorList>
            <person name="Akparov Z."/>
            <person name="Amiraslanov A."/>
            <person name="Hajiyeva S."/>
            <person name="Abbasov M."/>
            <person name="Kaur K."/>
            <person name="Hamwieh A."/>
            <person name="Solovyev V."/>
            <person name="Salamov A."/>
            <person name="Braich B."/>
            <person name="Kosarev P."/>
            <person name="Mahmoud A."/>
            <person name="Hajiyev E."/>
            <person name="Babayeva S."/>
            <person name="Izzatullayeva V."/>
            <person name="Mammadov A."/>
            <person name="Mammadov A."/>
            <person name="Sharifova S."/>
            <person name="Ojaghi J."/>
            <person name="Eynullazada K."/>
            <person name="Bayramov B."/>
            <person name="Abdulazimova A."/>
            <person name="Shahmuradov I."/>
        </authorList>
    </citation>
    <scope>NUCLEOTIDE SEQUENCE [LARGE SCALE GENOMIC DNA]</scope>
    <source>
        <strain evidence="4">AG2017</strain>
        <strain evidence="6">cv. AG2017</strain>
        <tissue evidence="4">Leaf</tissue>
    </source>
</reference>
<dbReference type="Proteomes" id="UP000197138">
    <property type="component" value="Unassembled WGS sequence"/>
</dbReference>
<organism evidence="3 5">
    <name type="scientific">Punica granatum</name>
    <name type="common">Pomegranate</name>
    <dbReference type="NCBI Taxonomy" id="22663"/>
    <lineage>
        <taxon>Eukaryota</taxon>
        <taxon>Viridiplantae</taxon>
        <taxon>Streptophyta</taxon>
        <taxon>Embryophyta</taxon>
        <taxon>Tracheophyta</taxon>
        <taxon>Spermatophyta</taxon>
        <taxon>Magnoliopsida</taxon>
        <taxon>eudicotyledons</taxon>
        <taxon>Gunneridae</taxon>
        <taxon>Pentapetalae</taxon>
        <taxon>rosids</taxon>
        <taxon>malvids</taxon>
        <taxon>Myrtales</taxon>
        <taxon>Lythraceae</taxon>
        <taxon>Punica</taxon>
    </lineage>
</organism>
<name>A0A218XCG7_PUNGR</name>
<evidence type="ECO:0000313" key="4">
    <source>
        <dbReference type="EMBL" id="PKI65160.1"/>
    </source>
</evidence>
<proteinExistence type="inferred from homology"/>
<reference evidence="3" key="2">
    <citation type="submission" date="2017-06" db="EMBL/GenBank/DDBJ databases">
        <title>The pomegranate genome and the genomics of punicalagin biosynthesis.</title>
        <authorList>
            <person name="Xu C."/>
        </authorList>
    </citation>
    <scope>NUCLEOTIDE SEQUENCE [LARGE SCALE GENOMIC DNA]</scope>
    <source>
        <tissue evidence="3">Fresh leaf</tissue>
    </source>
</reference>
<dbReference type="OrthoDB" id="1917735at2759"/>
<evidence type="ECO:0000313" key="5">
    <source>
        <dbReference type="Proteomes" id="UP000197138"/>
    </source>
</evidence>
<dbReference type="EMBL" id="MTKT01002011">
    <property type="protein sequence ID" value="OWM82406.1"/>
    <property type="molecule type" value="Genomic_DNA"/>
</dbReference>
<comment type="similarity">
    <text evidence="1">Belongs to the senescence regulator S40 family.</text>
</comment>
<feature type="region of interest" description="Disordered" evidence="2">
    <location>
        <begin position="1"/>
        <end position="46"/>
    </location>
</feature>
<dbReference type="GeneID" id="116207868"/>
<dbReference type="AlphaFoldDB" id="A0A218XCG7"/>
<protein>
    <recommendedName>
        <fullName evidence="7">Senescence regulator S40</fullName>
    </recommendedName>
</protein>
<dbReference type="EMBL" id="PGOL01000769">
    <property type="protein sequence ID" value="PKI65160.1"/>
    <property type="molecule type" value="Genomic_DNA"/>
</dbReference>
<keyword evidence="6" id="KW-1185">Reference proteome</keyword>